<gene>
    <name evidence="1" type="ORF">IWQ57_005425</name>
</gene>
<name>A0ACC1JN46_9FUNG</name>
<organism evidence="1 2">
    <name type="scientific">Coemansia nantahalensis</name>
    <dbReference type="NCBI Taxonomy" id="2789366"/>
    <lineage>
        <taxon>Eukaryota</taxon>
        <taxon>Fungi</taxon>
        <taxon>Fungi incertae sedis</taxon>
        <taxon>Zoopagomycota</taxon>
        <taxon>Kickxellomycotina</taxon>
        <taxon>Kickxellomycetes</taxon>
        <taxon>Kickxellales</taxon>
        <taxon>Kickxellaceae</taxon>
        <taxon>Coemansia</taxon>
    </lineage>
</organism>
<dbReference type="EMBL" id="JANBUJ010002603">
    <property type="protein sequence ID" value="KAJ2763819.1"/>
    <property type="molecule type" value="Genomic_DNA"/>
</dbReference>
<evidence type="ECO:0000313" key="1">
    <source>
        <dbReference type="EMBL" id="KAJ2763819.1"/>
    </source>
</evidence>
<dbReference type="Proteomes" id="UP001140234">
    <property type="component" value="Unassembled WGS sequence"/>
</dbReference>
<proteinExistence type="predicted"/>
<feature type="non-terminal residue" evidence="1">
    <location>
        <position position="280"/>
    </location>
</feature>
<sequence length="280" mass="29843">MSMEAKLREFPHFGKFSAIKQRGNPQTTRASLADERRMSSATELSVATQTLAVSIPHEPSPPRRSPTATGGLALEQILATPRQLSAVEGQQRRESSASYAYGSSAELPLEPAHPLHGLSFYDLPHMLRQLDCSPEDEDDCGSGDRDAHARLSADGVVDQMRTLAGASSAADIATAAQQIMGYLERECRRRQKQSERHHMIAAALADILALSDSPSAVAQSAPPSRRSSGAPRGWSPAHDYQGAIAGGASQAPRPRDADDGHAFRRHSASPASSHTSGHAA</sequence>
<accession>A0ACC1JN46</accession>
<comment type="caution">
    <text evidence="1">The sequence shown here is derived from an EMBL/GenBank/DDBJ whole genome shotgun (WGS) entry which is preliminary data.</text>
</comment>
<keyword evidence="2" id="KW-1185">Reference proteome</keyword>
<protein>
    <submittedName>
        <fullName evidence="1">Uncharacterized protein</fullName>
    </submittedName>
</protein>
<reference evidence="1" key="1">
    <citation type="submission" date="2022-07" db="EMBL/GenBank/DDBJ databases">
        <title>Phylogenomic reconstructions and comparative analyses of Kickxellomycotina fungi.</title>
        <authorList>
            <person name="Reynolds N.K."/>
            <person name="Stajich J.E."/>
            <person name="Barry K."/>
            <person name="Grigoriev I.V."/>
            <person name="Crous P."/>
            <person name="Smith M.E."/>
        </authorList>
    </citation>
    <scope>NUCLEOTIDE SEQUENCE</scope>
    <source>
        <strain evidence="1">CBS 109366</strain>
    </source>
</reference>
<evidence type="ECO:0000313" key="2">
    <source>
        <dbReference type="Proteomes" id="UP001140234"/>
    </source>
</evidence>